<dbReference type="InterPro" id="IPR018170">
    <property type="entry name" value="Aldo/ket_reductase_CS"/>
</dbReference>
<organism evidence="9 10">
    <name type="scientific">Candidatus Nomurabacteria bacterium GW2011_GWE1_35_16</name>
    <dbReference type="NCBI Taxonomy" id="1618761"/>
    <lineage>
        <taxon>Bacteria</taxon>
        <taxon>Candidatus Nomuraibacteriota</taxon>
    </lineage>
</organism>
<feature type="transmembrane region" description="Helical" evidence="7">
    <location>
        <begin position="294"/>
        <end position="314"/>
    </location>
</feature>
<dbReference type="FunFam" id="3.20.20.100:FF:000006">
    <property type="entry name" value="Aldo-keto reductase family 1 member A1"/>
    <property type="match status" value="1"/>
</dbReference>
<evidence type="ECO:0000256" key="2">
    <source>
        <dbReference type="ARBA" id="ARBA00022857"/>
    </source>
</evidence>
<keyword evidence="3" id="KW-0560">Oxidoreductase</keyword>
<reference evidence="9 10" key="1">
    <citation type="journal article" date="2015" name="Nature">
        <title>rRNA introns, odd ribosomes, and small enigmatic genomes across a large radiation of phyla.</title>
        <authorList>
            <person name="Brown C.T."/>
            <person name="Hug L.A."/>
            <person name="Thomas B.C."/>
            <person name="Sharon I."/>
            <person name="Castelle C.J."/>
            <person name="Singh A."/>
            <person name="Wilkins M.J."/>
            <person name="Williams K.H."/>
            <person name="Banfield J.F."/>
        </authorList>
    </citation>
    <scope>NUCLEOTIDE SEQUENCE [LARGE SCALE GENOMIC DNA]</scope>
</reference>
<evidence type="ECO:0000256" key="1">
    <source>
        <dbReference type="ARBA" id="ARBA00007905"/>
    </source>
</evidence>
<dbReference type="Gene3D" id="3.20.20.100">
    <property type="entry name" value="NADP-dependent oxidoreductase domain"/>
    <property type="match status" value="1"/>
</dbReference>
<comment type="similarity">
    <text evidence="1">Belongs to the aldo/keto reductase family.</text>
</comment>
<feature type="active site" description="Proton donor" evidence="4">
    <location>
        <position position="53"/>
    </location>
</feature>
<evidence type="ECO:0000256" key="6">
    <source>
        <dbReference type="PIRSR" id="PIRSR000097-3"/>
    </source>
</evidence>
<comment type="caution">
    <text evidence="9">The sequence shown here is derived from an EMBL/GenBank/DDBJ whole genome shotgun (WGS) entry which is preliminary data.</text>
</comment>
<dbReference type="Pfam" id="PF00248">
    <property type="entry name" value="Aldo_ket_red"/>
    <property type="match status" value="1"/>
</dbReference>
<dbReference type="InterPro" id="IPR020471">
    <property type="entry name" value="AKR"/>
</dbReference>
<evidence type="ECO:0000259" key="8">
    <source>
        <dbReference type="Pfam" id="PF00248"/>
    </source>
</evidence>
<evidence type="ECO:0000256" key="4">
    <source>
        <dbReference type="PIRSR" id="PIRSR000097-1"/>
    </source>
</evidence>
<evidence type="ECO:0000313" key="9">
    <source>
        <dbReference type="EMBL" id="KKP66845.1"/>
    </source>
</evidence>
<accession>A0A0G0DV07</accession>
<keyword evidence="2" id="KW-0521">NADP</keyword>
<dbReference type="Proteomes" id="UP000034952">
    <property type="component" value="Unassembled WGS sequence"/>
</dbReference>
<proteinExistence type="inferred from homology"/>
<feature type="domain" description="NADP-dependent oxidoreductase" evidence="8">
    <location>
        <begin position="19"/>
        <end position="291"/>
    </location>
</feature>
<dbReference type="InterPro" id="IPR023210">
    <property type="entry name" value="NADP_OxRdtase_dom"/>
</dbReference>
<gene>
    <name evidence="9" type="ORF">UR64_C0002G0061</name>
</gene>
<keyword evidence="7" id="KW-0812">Transmembrane</keyword>
<dbReference type="SUPFAM" id="SSF51430">
    <property type="entry name" value="NAD(P)-linked oxidoreductase"/>
    <property type="match status" value="1"/>
</dbReference>
<dbReference type="PROSITE" id="PS00063">
    <property type="entry name" value="ALDOKETO_REDUCTASE_3"/>
    <property type="match status" value="1"/>
</dbReference>
<evidence type="ECO:0000256" key="5">
    <source>
        <dbReference type="PIRSR" id="PIRSR000097-2"/>
    </source>
</evidence>
<dbReference type="PANTHER" id="PTHR11732">
    <property type="entry name" value="ALDO/KETO REDUCTASE"/>
    <property type="match status" value="1"/>
</dbReference>
<evidence type="ECO:0000256" key="7">
    <source>
        <dbReference type="SAM" id="Phobius"/>
    </source>
</evidence>
<dbReference type="InterPro" id="IPR036812">
    <property type="entry name" value="NAD(P)_OxRdtase_dom_sf"/>
</dbReference>
<dbReference type="PIRSF" id="PIRSF000097">
    <property type="entry name" value="AKR"/>
    <property type="match status" value="1"/>
</dbReference>
<dbReference type="EMBL" id="LBPY01000002">
    <property type="protein sequence ID" value="KKP66845.1"/>
    <property type="molecule type" value="Genomic_DNA"/>
</dbReference>
<dbReference type="GO" id="GO:0016491">
    <property type="term" value="F:oxidoreductase activity"/>
    <property type="evidence" value="ECO:0007669"/>
    <property type="project" value="UniProtKB-KW"/>
</dbReference>
<dbReference type="PROSITE" id="PS00062">
    <property type="entry name" value="ALDOKETO_REDUCTASE_2"/>
    <property type="match status" value="1"/>
</dbReference>
<feature type="binding site" evidence="5">
    <location>
        <position position="115"/>
    </location>
    <ligand>
        <name>substrate</name>
    </ligand>
</feature>
<protein>
    <submittedName>
        <fullName evidence="9">Alcohol dehydrogenase [NADP(+)] A</fullName>
    </submittedName>
</protein>
<dbReference type="AlphaFoldDB" id="A0A0G0DV07"/>
<sequence>MNQTNTNLILNTGATMPIIGLGTWKSVPDKAGKAVEYALSECDYHHIDCAAIYRNEKEIGEAFIKVFGSGKVKREDIFITSKLWNSEHHKESVRKACKKTLADLNLEYLDLYLMHWGIAIPYNDALTNNPTGRWNEQLDENGFLITEKVSIRETWEAMEELVQAGLAKAIGVSNFTAPMLNDLLSYAKIKPAVNQIELHVYLQQPELIEFCKYNDIVVTAYSPLGSPGNYKDKGFPELIEDKTIKEIAKNHRKSPAQVLIRWGIQRGTVLIPKSTTPERIKENIDVFDFGLIKIYVLLIPVYGGRFLILIKLIIYELARTILAKYLFNI</sequence>
<feature type="site" description="Lowers pKa of active site Tyr" evidence="6">
    <location>
        <position position="82"/>
    </location>
</feature>
<evidence type="ECO:0000256" key="3">
    <source>
        <dbReference type="ARBA" id="ARBA00023002"/>
    </source>
</evidence>
<keyword evidence="7" id="KW-0472">Membrane</keyword>
<dbReference type="PRINTS" id="PR00069">
    <property type="entry name" value="ALDKETRDTASE"/>
</dbReference>
<keyword evidence="7" id="KW-1133">Transmembrane helix</keyword>
<name>A0A0G0DV07_9BACT</name>
<evidence type="ECO:0000313" key="10">
    <source>
        <dbReference type="Proteomes" id="UP000034952"/>
    </source>
</evidence>